<dbReference type="KEGG" id="apol:K9D25_23070"/>
<dbReference type="RefSeq" id="WP_244451157.1">
    <property type="nucleotide sequence ID" value="NZ_CP083241.1"/>
</dbReference>
<name>A0A9E7CX80_9HYPH</name>
<dbReference type="Gene3D" id="3.40.50.12500">
    <property type="match status" value="1"/>
</dbReference>
<evidence type="ECO:0000256" key="1">
    <source>
        <dbReference type="ARBA" id="ARBA00038414"/>
    </source>
</evidence>
<dbReference type="EMBL" id="CP083241">
    <property type="protein sequence ID" value="UOK73538.1"/>
    <property type="molecule type" value="Genomic_DNA"/>
</dbReference>
<accession>A0A9E7CX80</accession>
<dbReference type="InterPro" id="IPR015942">
    <property type="entry name" value="Asp/Glu/hydantoin_racemase"/>
</dbReference>
<organism evidence="2 3">
    <name type="scientific">Ancylobacter polymorphus</name>
    <dbReference type="NCBI Taxonomy" id="223390"/>
    <lineage>
        <taxon>Bacteria</taxon>
        <taxon>Pseudomonadati</taxon>
        <taxon>Pseudomonadota</taxon>
        <taxon>Alphaproteobacteria</taxon>
        <taxon>Hyphomicrobiales</taxon>
        <taxon>Xanthobacteraceae</taxon>
        <taxon>Ancylobacter</taxon>
    </lineage>
</organism>
<dbReference type="InterPro" id="IPR053714">
    <property type="entry name" value="Iso_Racemase_Enz_sf"/>
</dbReference>
<gene>
    <name evidence="2" type="ORF">K9D25_23070</name>
</gene>
<reference evidence="2" key="1">
    <citation type="submission" date="2021-09" db="EMBL/GenBank/DDBJ databases">
        <title>Network and meta-omics reveal the key degrader and cooperation patterns in an efficient 1,4-dioxane-degrading microbial community.</title>
        <authorList>
            <person name="Dai C."/>
        </authorList>
    </citation>
    <scope>NUCLEOTIDE SEQUENCE</scope>
    <source>
        <strain evidence="2">ZM13</strain>
        <plasmid evidence="2">pB</plasmid>
    </source>
</reference>
<protein>
    <submittedName>
        <fullName evidence="2">Aspartate/glutamate racemase family protein</fullName>
    </submittedName>
</protein>
<evidence type="ECO:0000313" key="3">
    <source>
        <dbReference type="Proteomes" id="UP000831684"/>
    </source>
</evidence>
<evidence type="ECO:0000313" key="2">
    <source>
        <dbReference type="EMBL" id="UOK73538.1"/>
    </source>
</evidence>
<comment type="similarity">
    <text evidence="1">Belongs to the HyuE racemase family.</text>
</comment>
<dbReference type="Pfam" id="PF01177">
    <property type="entry name" value="Asp_Glu_race"/>
    <property type="match status" value="1"/>
</dbReference>
<keyword evidence="2" id="KW-0614">Plasmid</keyword>
<geneLocation type="plasmid" evidence="2 3">
    <name>pB</name>
</geneLocation>
<dbReference type="GO" id="GO:0047661">
    <property type="term" value="F:amino-acid racemase activity"/>
    <property type="evidence" value="ECO:0007669"/>
    <property type="project" value="InterPro"/>
</dbReference>
<dbReference type="AlphaFoldDB" id="A0A9E7CX80"/>
<sequence>MSPRIALIHAVEVAIEPITSAFAALWPEARCTNLLEDSLSADRAAEGSLSVEMSSRINILADYAVLTGADGILFTCSAFGPAIEEAAKRLPVPVLKPNEAMFVQALSAGKRIGMLATFAPAIATMEAEFREAAVGSDARLETILVEGAIEALRAGDTEAHNRLVAERASELADCDAIMLAQFSTSRAKVTVEQALGRSVLTSPSAAVNALRDRINQRA</sequence>
<dbReference type="Proteomes" id="UP000831684">
    <property type="component" value="Plasmid pB"/>
</dbReference>
<proteinExistence type="inferred from homology"/>